<accession>A0A8S5RHJ0</accession>
<evidence type="ECO:0000313" key="1">
    <source>
        <dbReference type="EMBL" id="DAE30627.1"/>
    </source>
</evidence>
<reference evidence="1" key="1">
    <citation type="journal article" date="2021" name="Proc. Natl. Acad. Sci. U.S.A.">
        <title>A Catalog of Tens of Thousands of Viruses from Human Metagenomes Reveals Hidden Associations with Chronic Diseases.</title>
        <authorList>
            <person name="Tisza M.J."/>
            <person name="Buck C.B."/>
        </authorList>
    </citation>
    <scope>NUCLEOTIDE SEQUENCE</scope>
    <source>
        <strain evidence="1">Ctiha2</strain>
    </source>
</reference>
<sequence length="109" mass="13051">MGKLIQKLNWNMPFIKNQCMFVYAEADLDSNQKMQEPLQKLYQYENQPDMREKIREYIGELDMEINRCENELQKYYKSNGDIGVISMQNRIQVLIEVKNDLLGRLEEVI</sequence>
<dbReference type="EMBL" id="BK059104">
    <property type="protein sequence ID" value="DAE30627.1"/>
    <property type="molecule type" value="Genomic_DNA"/>
</dbReference>
<name>A0A8S5RHJ0_9VIRU</name>
<proteinExistence type="predicted"/>
<protein>
    <submittedName>
        <fullName evidence="1">Uncharacterized protein</fullName>
    </submittedName>
</protein>
<organism evidence="1">
    <name type="scientific">virus sp. ctiha2</name>
    <dbReference type="NCBI Taxonomy" id="2827299"/>
    <lineage>
        <taxon>Viruses</taxon>
    </lineage>
</organism>